<accession>A0A8K0SWX5</accession>
<feature type="transmembrane region" description="Helical" evidence="2">
    <location>
        <begin position="220"/>
        <end position="238"/>
    </location>
</feature>
<keyword evidence="2" id="KW-1133">Transmembrane helix</keyword>
<evidence type="ECO:0000313" key="3">
    <source>
        <dbReference type="EMBL" id="KAH7324385.1"/>
    </source>
</evidence>
<keyword evidence="4" id="KW-1185">Reference proteome</keyword>
<feature type="compositionally biased region" description="Pro residues" evidence="1">
    <location>
        <begin position="141"/>
        <end position="152"/>
    </location>
</feature>
<sequence length="269" mass="28885">MIAPRMVARCCLAQPGPWRRLYATTAVPKPAATTGKATPTAKKSATGTKKTTATAGASSTTTAGAATKATSAVGAATKAAATWPKTSTTTKSAPAPKPVTSKTKPTVKAVAAAAKPLASTTKSTPAAAKAPASPAWKPSMTPKPPTPAPKPLPLRTAKPAAATPTKPTNIPEEVLRAAQEREEALRLARLRRQDRIKTQEVEPEFQKDYDRRYKEATRRWIILVAGIPIVLVFGYRIAEFFVRNPQHLPWNKRKLQLEEERKRLEGANN</sequence>
<feature type="region of interest" description="Disordered" evidence="1">
    <location>
        <begin position="29"/>
        <end position="167"/>
    </location>
</feature>
<evidence type="ECO:0000256" key="2">
    <source>
        <dbReference type="SAM" id="Phobius"/>
    </source>
</evidence>
<evidence type="ECO:0000313" key="4">
    <source>
        <dbReference type="Proteomes" id="UP000813444"/>
    </source>
</evidence>
<proteinExistence type="predicted"/>
<keyword evidence="2" id="KW-0812">Transmembrane</keyword>
<reference evidence="3" key="1">
    <citation type="journal article" date="2021" name="Nat. Commun.">
        <title>Genetic determinants of endophytism in the Arabidopsis root mycobiome.</title>
        <authorList>
            <person name="Mesny F."/>
            <person name="Miyauchi S."/>
            <person name="Thiergart T."/>
            <person name="Pickel B."/>
            <person name="Atanasova L."/>
            <person name="Karlsson M."/>
            <person name="Huettel B."/>
            <person name="Barry K.W."/>
            <person name="Haridas S."/>
            <person name="Chen C."/>
            <person name="Bauer D."/>
            <person name="Andreopoulos W."/>
            <person name="Pangilinan J."/>
            <person name="LaButti K."/>
            <person name="Riley R."/>
            <person name="Lipzen A."/>
            <person name="Clum A."/>
            <person name="Drula E."/>
            <person name="Henrissat B."/>
            <person name="Kohler A."/>
            <person name="Grigoriev I.V."/>
            <person name="Martin F.M."/>
            <person name="Hacquard S."/>
        </authorList>
    </citation>
    <scope>NUCLEOTIDE SEQUENCE</scope>
    <source>
        <strain evidence="3">MPI-CAGE-CH-0235</strain>
    </source>
</reference>
<evidence type="ECO:0000256" key="1">
    <source>
        <dbReference type="SAM" id="MobiDB-lite"/>
    </source>
</evidence>
<dbReference type="Proteomes" id="UP000813444">
    <property type="component" value="Unassembled WGS sequence"/>
</dbReference>
<dbReference type="EMBL" id="JAGPNK010000003">
    <property type="protein sequence ID" value="KAH7324385.1"/>
    <property type="molecule type" value="Genomic_DNA"/>
</dbReference>
<name>A0A8K0SWX5_9HYPO</name>
<feature type="compositionally biased region" description="Low complexity" evidence="1">
    <location>
        <begin position="29"/>
        <end position="139"/>
    </location>
</feature>
<dbReference type="AlphaFoldDB" id="A0A8K0SWX5"/>
<keyword evidence="2" id="KW-0472">Membrane</keyword>
<organism evidence="3 4">
    <name type="scientific">Stachybotrys elegans</name>
    <dbReference type="NCBI Taxonomy" id="80388"/>
    <lineage>
        <taxon>Eukaryota</taxon>
        <taxon>Fungi</taxon>
        <taxon>Dikarya</taxon>
        <taxon>Ascomycota</taxon>
        <taxon>Pezizomycotina</taxon>
        <taxon>Sordariomycetes</taxon>
        <taxon>Hypocreomycetidae</taxon>
        <taxon>Hypocreales</taxon>
        <taxon>Stachybotryaceae</taxon>
        <taxon>Stachybotrys</taxon>
    </lineage>
</organism>
<comment type="caution">
    <text evidence="3">The sequence shown here is derived from an EMBL/GenBank/DDBJ whole genome shotgun (WGS) entry which is preliminary data.</text>
</comment>
<protein>
    <submittedName>
        <fullName evidence="3">Uncharacterized protein</fullName>
    </submittedName>
</protein>
<dbReference type="OrthoDB" id="3784821at2759"/>
<feature type="compositionally biased region" description="Low complexity" evidence="1">
    <location>
        <begin position="153"/>
        <end position="167"/>
    </location>
</feature>
<gene>
    <name evidence="3" type="ORF">B0I35DRAFT_475637</name>
</gene>